<organism evidence="3 4">
    <name type="scientific">Flavobacterium urumqiense</name>
    <dbReference type="NCBI Taxonomy" id="935224"/>
    <lineage>
        <taxon>Bacteria</taxon>
        <taxon>Pseudomonadati</taxon>
        <taxon>Bacteroidota</taxon>
        <taxon>Flavobacteriia</taxon>
        <taxon>Flavobacteriales</taxon>
        <taxon>Flavobacteriaceae</taxon>
        <taxon>Flavobacterium</taxon>
    </lineage>
</organism>
<sequence>MIKIITMIAKFIIVTLTALLFASCNFSANMKSIRGKGHVTTEKRIVMGDFKSVEVSNAIDLVIEQSDKTEITVEADDNLQKEITTKVENGVLIISCDYNSFINIKSKKVTVKMPFIDKLEASSSSTIKSINTLKGENISLEASSAGSINVNLEADSVVCETSSGSTITISGKALKLETSSSSGSEIDAKGLLANDITANSSSGSSITVHPLVSLNAKASSGSDINYDSVPKKIKKEESSGSSINKI</sequence>
<evidence type="ECO:0000259" key="2">
    <source>
        <dbReference type="Pfam" id="PF10988"/>
    </source>
</evidence>
<dbReference type="AlphaFoldDB" id="A0A1H6AMG3"/>
<feature type="domain" description="Putative auto-transporter adhesin head GIN" evidence="2">
    <location>
        <begin position="49"/>
        <end position="227"/>
    </location>
</feature>
<reference evidence="4" key="1">
    <citation type="submission" date="2016-10" db="EMBL/GenBank/DDBJ databases">
        <authorList>
            <person name="Varghese N."/>
            <person name="Submissions S."/>
        </authorList>
    </citation>
    <scope>NUCLEOTIDE SEQUENCE [LARGE SCALE GENOMIC DNA]</scope>
    <source>
        <strain evidence="4">CGMCC 1.9230</strain>
    </source>
</reference>
<dbReference type="Gene3D" id="2.160.20.120">
    <property type="match status" value="1"/>
</dbReference>
<evidence type="ECO:0000256" key="1">
    <source>
        <dbReference type="SAM" id="MobiDB-lite"/>
    </source>
</evidence>
<proteinExistence type="predicted"/>
<gene>
    <name evidence="3" type="ORF">SAMN04488130_11740</name>
</gene>
<accession>A0A1H6AMG3</accession>
<dbReference type="PROSITE" id="PS51257">
    <property type="entry name" value="PROKAR_LIPOPROTEIN"/>
    <property type="match status" value="1"/>
</dbReference>
<name>A0A1H6AMG3_9FLAO</name>
<dbReference type="EMBL" id="FNVP01000017">
    <property type="protein sequence ID" value="SEG49364.1"/>
    <property type="molecule type" value="Genomic_DNA"/>
</dbReference>
<dbReference type="InterPro" id="IPR021255">
    <property type="entry name" value="DUF2807"/>
</dbReference>
<dbReference type="RefSeq" id="WP_104000922.1">
    <property type="nucleotide sequence ID" value="NZ_FNVP01000017.1"/>
</dbReference>
<protein>
    <submittedName>
        <fullName evidence="3">Putative auto-transporter adhesin, head GIN domain</fullName>
    </submittedName>
</protein>
<dbReference type="Proteomes" id="UP000236737">
    <property type="component" value="Unassembled WGS sequence"/>
</dbReference>
<evidence type="ECO:0000313" key="4">
    <source>
        <dbReference type="Proteomes" id="UP000236737"/>
    </source>
</evidence>
<evidence type="ECO:0000313" key="3">
    <source>
        <dbReference type="EMBL" id="SEG49364.1"/>
    </source>
</evidence>
<dbReference type="Pfam" id="PF10988">
    <property type="entry name" value="DUF2807"/>
    <property type="match status" value="1"/>
</dbReference>
<feature type="region of interest" description="Disordered" evidence="1">
    <location>
        <begin position="221"/>
        <end position="246"/>
    </location>
</feature>
<keyword evidence="4" id="KW-1185">Reference proteome</keyword>
<dbReference type="OrthoDB" id="1422484at2"/>